<gene>
    <name evidence="1" type="ORF">Air01nite_44430</name>
</gene>
<dbReference type="Proteomes" id="UP000624325">
    <property type="component" value="Unassembled WGS sequence"/>
</dbReference>
<proteinExistence type="predicted"/>
<accession>A0ABQ4C6E3</accession>
<keyword evidence="2" id="KW-1185">Reference proteome</keyword>
<evidence type="ECO:0000313" key="2">
    <source>
        <dbReference type="Proteomes" id="UP000624325"/>
    </source>
</evidence>
<sequence length="184" mass="20671">MHFMVHRSDVIVIQRVRVRWSAAGRGAPQADARRGLNHAVQIPTPLPAIDVVVHDVFADEAAKYTRREDVLAGDVGIVRSLDLSLAFDGAAVTVARLPGKAAFPRSGRSTYLFTLTQGQVGRYRANFRFRFTDCACDPSWYYEDWVVHVSNGDVAPNRFLRGEPDRDVDNRVRLYDSPARQTSR</sequence>
<protein>
    <submittedName>
        <fullName evidence="1">Uncharacterized protein</fullName>
    </submittedName>
</protein>
<reference evidence="1 2" key="1">
    <citation type="submission" date="2021-01" db="EMBL/GenBank/DDBJ databases">
        <title>Whole genome shotgun sequence of Asanoa iriomotensis NBRC 100142.</title>
        <authorList>
            <person name="Komaki H."/>
            <person name="Tamura T."/>
        </authorList>
    </citation>
    <scope>NUCLEOTIDE SEQUENCE [LARGE SCALE GENOMIC DNA]</scope>
    <source>
        <strain evidence="1 2">NBRC 100142</strain>
    </source>
</reference>
<dbReference type="EMBL" id="BONC01000032">
    <property type="protein sequence ID" value="GIF58348.1"/>
    <property type="molecule type" value="Genomic_DNA"/>
</dbReference>
<comment type="caution">
    <text evidence="1">The sequence shown here is derived from an EMBL/GenBank/DDBJ whole genome shotgun (WGS) entry which is preliminary data.</text>
</comment>
<name>A0ABQ4C6E3_9ACTN</name>
<evidence type="ECO:0000313" key="1">
    <source>
        <dbReference type="EMBL" id="GIF58348.1"/>
    </source>
</evidence>
<organism evidence="1 2">
    <name type="scientific">Asanoa iriomotensis</name>
    <dbReference type="NCBI Taxonomy" id="234613"/>
    <lineage>
        <taxon>Bacteria</taxon>
        <taxon>Bacillati</taxon>
        <taxon>Actinomycetota</taxon>
        <taxon>Actinomycetes</taxon>
        <taxon>Micromonosporales</taxon>
        <taxon>Micromonosporaceae</taxon>
        <taxon>Asanoa</taxon>
    </lineage>
</organism>